<reference evidence="1" key="1">
    <citation type="journal article" date="2021" name="PeerJ">
        <title>Extensive microbial diversity within the chicken gut microbiome revealed by metagenomics and culture.</title>
        <authorList>
            <person name="Gilroy R."/>
            <person name="Ravi A."/>
            <person name="Getino M."/>
            <person name="Pursley I."/>
            <person name="Horton D.L."/>
            <person name="Alikhan N.F."/>
            <person name="Baker D."/>
            <person name="Gharbi K."/>
            <person name="Hall N."/>
            <person name="Watson M."/>
            <person name="Adriaenssens E.M."/>
            <person name="Foster-Nyarko E."/>
            <person name="Jarju S."/>
            <person name="Secka A."/>
            <person name="Antonio M."/>
            <person name="Oren A."/>
            <person name="Chaudhuri R.R."/>
            <person name="La Ragione R."/>
            <person name="Hildebrand F."/>
            <person name="Pallen M.J."/>
        </authorList>
    </citation>
    <scope>NUCLEOTIDE SEQUENCE</scope>
    <source>
        <strain evidence="1">CHK172-16539</strain>
    </source>
</reference>
<reference evidence="1" key="2">
    <citation type="submission" date="2021-04" db="EMBL/GenBank/DDBJ databases">
        <authorList>
            <person name="Gilroy R."/>
        </authorList>
    </citation>
    <scope>NUCLEOTIDE SEQUENCE</scope>
    <source>
        <strain evidence="1">CHK172-16539</strain>
    </source>
</reference>
<name>A0A9D2F6Y6_9ENTE</name>
<proteinExistence type="predicted"/>
<dbReference type="EMBL" id="DXBN01000095">
    <property type="protein sequence ID" value="HIZ53078.1"/>
    <property type="molecule type" value="Genomic_DNA"/>
</dbReference>
<accession>A0A9D2F6Y6</accession>
<gene>
    <name evidence="1" type="ORF">IAA20_03945</name>
</gene>
<evidence type="ECO:0000313" key="2">
    <source>
        <dbReference type="Proteomes" id="UP000824063"/>
    </source>
</evidence>
<comment type="caution">
    <text evidence="1">The sequence shown here is derived from an EMBL/GenBank/DDBJ whole genome shotgun (WGS) entry which is preliminary data.</text>
</comment>
<organism evidence="1 2">
    <name type="scientific">Candidatus Enterococcus avicola</name>
    <dbReference type="NCBI Taxonomy" id="2838561"/>
    <lineage>
        <taxon>Bacteria</taxon>
        <taxon>Bacillati</taxon>
        <taxon>Bacillota</taxon>
        <taxon>Bacilli</taxon>
        <taxon>Lactobacillales</taxon>
        <taxon>Enterococcaceae</taxon>
        <taxon>Enterococcus</taxon>
    </lineage>
</organism>
<dbReference type="Proteomes" id="UP000824063">
    <property type="component" value="Unassembled WGS sequence"/>
</dbReference>
<evidence type="ECO:0000313" key="1">
    <source>
        <dbReference type="EMBL" id="HIZ53078.1"/>
    </source>
</evidence>
<sequence>MLKIYYNTRRAVVVDEDTKTYKGMNKSDASTLNSGVQARSYYEENLAQKTSYLKEIGYEERK</sequence>
<dbReference type="AlphaFoldDB" id="A0A9D2F6Y6"/>
<protein>
    <submittedName>
        <fullName evidence="1">Uncharacterized protein</fullName>
    </submittedName>
</protein>